<dbReference type="PANTHER" id="PTHR30013">
    <property type="entry name" value="NIFE / NIFESE HYDROGENASE SMALL SUBUNIT FAMILY MEMBER"/>
    <property type="match status" value="1"/>
</dbReference>
<feature type="domain" description="Cytochrome-c3 hydrogenase C-terminal" evidence="15">
    <location>
        <begin position="229"/>
        <end position="306"/>
    </location>
</feature>
<comment type="subunit">
    <text evidence="5">Heterodimer of a large and a small subunit.</text>
</comment>
<dbReference type="Proteomes" id="UP000095594">
    <property type="component" value="Unassembled WGS sequence"/>
</dbReference>
<keyword evidence="10 13" id="KW-0408">Iron</keyword>
<feature type="domain" description="NADH:ubiquinone oxidoreductase-like 20kDa subunit" evidence="14">
    <location>
        <begin position="63"/>
        <end position="210"/>
    </location>
</feature>
<evidence type="ECO:0000256" key="5">
    <source>
        <dbReference type="ARBA" id="ARBA00011771"/>
    </source>
</evidence>
<dbReference type="PANTHER" id="PTHR30013:SF7">
    <property type="entry name" value="HYDROGENASE-2 SMALL CHAIN"/>
    <property type="match status" value="1"/>
</dbReference>
<dbReference type="GO" id="GO:0044569">
    <property type="term" value="C:[Ni-Fe] hydrogenase complex"/>
    <property type="evidence" value="ECO:0007669"/>
    <property type="project" value="TreeGrafter"/>
</dbReference>
<comment type="cofactor">
    <cofactor evidence="1">
        <name>[3Fe-4S] cluster</name>
        <dbReference type="ChEBI" id="CHEBI:21137"/>
    </cofactor>
</comment>
<evidence type="ECO:0000313" key="17">
    <source>
        <dbReference type="Proteomes" id="UP000095594"/>
    </source>
</evidence>
<evidence type="ECO:0000256" key="2">
    <source>
        <dbReference type="ARBA" id="ARBA00001966"/>
    </source>
</evidence>
<evidence type="ECO:0000256" key="8">
    <source>
        <dbReference type="ARBA" id="ARBA00022729"/>
    </source>
</evidence>
<dbReference type="InterPro" id="IPR037024">
    <property type="entry name" value="NiFe_Hase_small_N_sf"/>
</dbReference>
<dbReference type="GO" id="GO:0030313">
    <property type="term" value="C:cell envelope"/>
    <property type="evidence" value="ECO:0007669"/>
    <property type="project" value="UniProtKB-SubCell"/>
</dbReference>
<comment type="similarity">
    <text evidence="4">Belongs to the [NiFe]/[NiFeSe] hydrogenase small subunit family.</text>
</comment>
<keyword evidence="7 13" id="KW-0479">Metal-binding</keyword>
<dbReference type="Pfam" id="PF01058">
    <property type="entry name" value="Oxidored_q6"/>
    <property type="match status" value="1"/>
</dbReference>
<evidence type="ECO:0000256" key="11">
    <source>
        <dbReference type="ARBA" id="ARBA00023014"/>
    </source>
</evidence>
<dbReference type="SUPFAM" id="SSF56770">
    <property type="entry name" value="HydA/Nqo6-like"/>
    <property type="match status" value="1"/>
</dbReference>
<dbReference type="GO" id="GO:0009055">
    <property type="term" value="F:electron transfer activity"/>
    <property type="evidence" value="ECO:0007669"/>
    <property type="project" value="TreeGrafter"/>
</dbReference>
<dbReference type="AlphaFoldDB" id="A0A173XH17"/>
<dbReference type="GO" id="GO:0008901">
    <property type="term" value="F:ferredoxin hydrogenase activity"/>
    <property type="evidence" value="ECO:0007669"/>
    <property type="project" value="InterPro"/>
</dbReference>
<evidence type="ECO:0000256" key="7">
    <source>
        <dbReference type="ARBA" id="ARBA00022723"/>
    </source>
</evidence>
<gene>
    <name evidence="16" type="primary">hupS</name>
    <name evidence="16" type="ORF">ERS852471_00039</name>
</gene>
<evidence type="ECO:0000256" key="9">
    <source>
        <dbReference type="ARBA" id="ARBA00023002"/>
    </source>
</evidence>
<evidence type="ECO:0000256" key="3">
    <source>
        <dbReference type="ARBA" id="ARBA00004196"/>
    </source>
</evidence>
<name>A0A173XH17_9CLOT</name>
<dbReference type="EC" id="1.12.2.1" evidence="16"/>
<dbReference type="Pfam" id="PF14720">
    <property type="entry name" value="NiFe_hyd_SSU_C"/>
    <property type="match status" value="1"/>
</dbReference>
<comment type="subcellular location">
    <subcellularLocation>
        <location evidence="3">Cell envelope</location>
    </subcellularLocation>
</comment>
<dbReference type="EMBL" id="CYZX01000001">
    <property type="protein sequence ID" value="CUN50913.1"/>
    <property type="molecule type" value="Genomic_DNA"/>
</dbReference>
<keyword evidence="9 16" id="KW-0560">Oxidoreductase</keyword>
<dbReference type="Gene3D" id="4.10.480.10">
    <property type="entry name" value="Cytochrome-c3 hydrogenase, C-terminal domain"/>
    <property type="match status" value="1"/>
</dbReference>
<dbReference type="OrthoDB" id="9766729at2"/>
<dbReference type="GO" id="GO:0009061">
    <property type="term" value="P:anaerobic respiration"/>
    <property type="evidence" value="ECO:0007669"/>
    <property type="project" value="TreeGrafter"/>
</dbReference>
<feature type="binding site" evidence="13">
    <location>
        <position position="294"/>
    </location>
    <ligand>
        <name>[3Fe-4S] cluster</name>
        <dbReference type="ChEBI" id="CHEBI:21137"/>
    </ligand>
</feature>
<keyword evidence="12 13" id="KW-0003">3Fe-4S</keyword>
<feature type="binding site" evidence="13">
    <location>
        <position position="163"/>
    </location>
    <ligand>
        <name>[4Fe-4S] cluster</name>
        <dbReference type="ChEBI" id="CHEBI:49883"/>
        <label>1</label>
    </ligand>
</feature>
<dbReference type="Gene3D" id="3.40.50.700">
    <property type="entry name" value="NADH:ubiquinone oxidoreductase-like, 20kDa subunit"/>
    <property type="match status" value="1"/>
</dbReference>
<evidence type="ECO:0000313" key="16">
    <source>
        <dbReference type="EMBL" id="CUN50913.1"/>
    </source>
</evidence>
<feature type="binding site" evidence="13">
    <location>
        <position position="234"/>
    </location>
    <ligand>
        <name>[4Fe-4S] cluster</name>
        <dbReference type="ChEBI" id="CHEBI:49883"/>
        <label>2</label>
    </ligand>
</feature>
<dbReference type="InterPro" id="IPR037148">
    <property type="entry name" value="NiFe-Hase_small_C_sf"/>
</dbReference>
<evidence type="ECO:0000259" key="15">
    <source>
        <dbReference type="Pfam" id="PF14720"/>
    </source>
</evidence>
<accession>A0A173XH17</accession>
<feature type="binding site" evidence="13">
    <location>
        <position position="291"/>
    </location>
    <ligand>
        <name>[3Fe-4S] cluster</name>
        <dbReference type="ChEBI" id="CHEBI:21137"/>
    </ligand>
</feature>
<protein>
    <submittedName>
        <fullName evidence="16">[Ni/Fe] hydrogenase, small subunit</fullName>
        <ecNumber evidence="16">1.12.2.1</ecNumber>
    </submittedName>
</protein>
<dbReference type="InterPro" id="IPR001821">
    <property type="entry name" value="NiFe_hydrogenase_ssu"/>
</dbReference>
<evidence type="ECO:0000256" key="6">
    <source>
        <dbReference type="ARBA" id="ARBA00022485"/>
    </source>
</evidence>
<feature type="binding site" evidence="13">
    <location>
        <position position="272"/>
    </location>
    <ligand>
        <name>[3Fe-4S] cluster</name>
        <dbReference type="ChEBI" id="CHEBI:21137"/>
    </ligand>
</feature>
<evidence type="ECO:0000256" key="13">
    <source>
        <dbReference type="PIRSR" id="PIRSR000310-1"/>
    </source>
</evidence>
<evidence type="ECO:0000259" key="14">
    <source>
        <dbReference type="Pfam" id="PF01058"/>
    </source>
</evidence>
<keyword evidence="11 13" id="KW-0411">Iron-sulfur</keyword>
<sequence>MLIFTQSDYIIPVTYVDKEKLGVKSSGIRGRESAFNMAKRAIEAVKSGERKKMNAIWLETSGCFGEAISLLNAEDPDVLYMLKEFLNIKYFESIQGDEDQEALEELFSILKSEFVLIVDGAVPLAGDGLFTIIGTYNVRKITAKEAVNFLASKAKYIVSVGTCACYGGPTAAKPNLSEAVGVSEFLERNDVIKIPGCPANPVWTMGVLGHLVNYGVPELDKEGRPLAYYGELIHDRCPRRRFFDAGIFAKTFGGEECMFLLGCRGPVTYAYCPVSRWNDSENWPIGDNTTCIGCAAPGFPDSMEPFVKYGGGEGA</sequence>
<dbReference type="GO" id="GO:0051539">
    <property type="term" value="F:4 iron, 4 sulfur cluster binding"/>
    <property type="evidence" value="ECO:0007669"/>
    <property type="project" value="UniProtKB-KW"/>
</dbReference>
<dbReference type="GO" id="GO:0009375">
    <property type="term" value="C:ferredoxin hydrogenase complex"/>
    <property type="evidence" value="ECO:0007669"/>
    <property type="project" value="InterPro"/>
</dbReference>
<proteinExistence type="inferred from homology"/>
<dbReference type="InterPro" id="IPR006137">
    <property type="entry name" value="NADH_UbQ_OxRdtase-like_20kDa"/>
</dbReference>
<evidence type="ECO:0000256" key="4">
    <source>
        <dbReference type="ARBA" id="ARBA00006605"/>
    </source>
</evidence>
<evidence type="ECO:0000256" key="10">
    <source>
        <dbReference type="ARBA" id="ARBA00023004"/>
    </source>
</evidence>
<evidence type="ECO:0000256" key="1">
    <source>
        <dbReference type="ARBA" id="ARBA00001927"/>
    </source>
</evidence>
<keyword evidence="8" id="KW-0732">Signal</keyword>
<dbReference type="GO" id="GO:0051538">
    <property type="term" value="F:3 iron, 4 sulfur cluster binding"/>
    <property type="evidence" value="ECO:0007669"/>
    <property type="project" value="UniProtKB-KW"/>
</dbReference>
<feature type="binding site" evidence="13">
    <location>
        <position position="263"/>
    </location>
    <ligand>
        <name>[4Fe-4S] cluster</name>
        <dbReference type="ChEBI" id="CHEBI:49883"/>
        <label>2</label>
    </ligand>
</feature>
<evidence type="ECO:0000256" key="12">
    <source>
        <dbReference type="ARBA" id="ARBA00023291"/>
    </source>
</evidence>
<dbReference type="GO" id="GO:0046872">
    <property type="term" value="F:metal ion binding"/>
    <property type="evidence" value="ECO:0007669"/>
    <property type="project" value="UniProtKB-KW"/>
</dbReference>
<organism evidence="16 17">
    <name type="scientific">Clostridium disporicum</name>
    <dbReference type="NCBI Taxonomy" id="84024"/>
    <lineage>
        <taxon>Bacteria</taxon>
        <taxon>Bacillati</taxon>
        <taxon>Bacillota</taxon>
        <taxon>Clostridia</taxon>
        <taxon>Eubacteriales</taxon>
        <taxon>Clostridiaceae</taxon>
        <taxon>Clostridium</taxon>
    </lineage>
</organism>
<dbReference type="NCBIfam" id="TIGR00391">
    <property type="entry name" value="hydA"/>
    <property type="match status" value="1"/>
</dbReference>
<dbReference type="PIRSF" id="PIRSF000310">
    <property type="entry name" value="NiFe_hyd_ssu"/>
    <property type="match status" value="1"/>
</dbReference>
<dbReference type="PRINTS" id="PR00614">
    <property type="entry name" value="NIHGNASESMLL"/>
</dbReference>
<comment type="cofactor">
    <cofactor evidence="2">
        <name>[4Fe-4S] cluster</name>
        <dbReference type="ChEBI" id="CHEBI:49883"/>
    </cofactor>
</comment>
<feature type="binding site" evidence="13">
    <location>
        <position position="197"/>
    </location>
    <ligand>
        <name>[4Fe-4S] cluster</name>
        <dbReference type="ChEBI" id="CHEBI:49883"/>
        <label>1</label>
    </ligand>
</feature>
<keyword evidence="6 13" id="KW-0004">4Fe-4S</keyword>
<reference evidence="16 17" key="1">
    <citation type="submission" date="2015-09" db="EMBL/GenBank/DDBJ databases">
        <authorList>
            <consortium name="Pathogen Informatics"/>
        </authorList>
    </citation>
    <scope>NUCLEOTIDE SEQUENCE [LARGE SCALE GENOMIC DNA]</scope>
    <source>
        <strain evidence="16 17">2789STDY5834856</strain>
    </source>
</reference>
<feature type="binding site" evidence="13">
    <location>
        <position position="237"/>
    </location>
    <ligand>
        <name>[4Fe-4S] cluster</name>
        <dbReference type="ChEBI" id="CHEBI:49883"/>
        <label>2</label>
    </ligand>
</feature>
<dbReference type="GO" id="GO:0047806">
    <property type="term" value="F:cytochrome-c3 hydrogenase activity"/>
    <property type="evidence" value="ECO:0007669"/>
    <property type="project" value="UniProtKB-EC"/>
</dbReference>
<dbReference type="InterPro" id="IPR027394">
    <property type="entry name" value="Cytochrome-c3_hydrogenase_C"/>
</dbReference>
<feature type="binding site" evidence="13">
    <location>
        <position position="63"/>
    </location>
    <ligand>
        <name>[4Fe-4S] cluster</name>
        <dbReference type="ChEBI" id="CHEBI:49883"/>
        <label>1</label>
    </ligand>
</feature>
<dbReference type="GO" id="GO:0016020">
    <property type="term" value="C:membrane"/>
    <property type="evidence" value="ECO:0007669"/>
    <property type="project" value="TreeGrafter"/>
</dbReference>
<feature type="binding site" evidence="13">
    <location>
        <position position="257"/>
    </location>
    <ligand>
        <name>[4Fe-4S] cluster</name>
        <dbReference type="ChEBI" id="CHEBI:49883"/>
        <label>2</label>
    </ligand>
</feature>